<dbReference type="RefSeq" id="WP_046966939.1">
    <property type="nucleotide sequence ID" value="NZ_CP017480.1"/>
</dbReference>
<protein>
    <submittedName>
        <fullName evidence="1">Uncharacterized protein</fullName>
    </submittedName>
</protein>
<dbReference type="AlphaFoldDB" id="A0A0G9HD70"/>
<dbReference type="STRING" id="1440763.BJI69_05930"/>
<dbReference type="SUPFAM" id="SSF50370">
    <property type="entry name" value="Ricin B-like lectins"/>
    <property type="match status" value="1"/>
</dbReference>
<dbReference type="InterPro" id="IPR035992">
    <property type="entry name" value="Ricin_B-like_lectins"/>
</dbReference>
<sequence length="599" mass="65174">MKRRHRSLIAPACIAAMMAAYGQPAQADASAVEPSRTVDASPHLIAVTDIPLTLAATGGNPAGWDVPASLQGRPPGDATHDDIPLAAWVSSAALGDPALRTEVRNMLGRGIAVLVTSRPGETRHELATFGVEAMGRTAIYRHTDDGYSVTSVTEALDDPDAAESWQHASDAVYTAMLSSASLEQDAVPADGQGERAFLRIDDQTFSKHGRSASQTIRIMRDTTPSHDYKVIAVEAAVNVIPHANGILKRHDDDGLTPYFEPHGEGFFLYAPEAYRSTTLLQWKDTSPGARLLQAVPKSSGATHRKITEEISSKSTFTASVSPDVQSGLNKDGISAQGKVPFSLAWASESSERSGVEMSVEDYSVAVSAQTYPWGLASTWTFPLSNDISGNPDYFGSKKLSTRTMTPMMRRASLETASEWRIDGNYEQTVLVATRGTVENRTFMWTGVRNDPKRRPYVRLDTASRDVLEVEKNGFPWEDGVDKKRYEGGDIQPWVASKIDLSSPYLTRSATILIQSLSALGECLQADGGAVGLAACNKGKRSQQWMDSGSRQHLSQPRGWRLPHDGYARWKREHGPLPSPCTQPAVEMVRRSHSFHVRGG</sequence>
<dbReference type="OrthoDB" id="5939139at2"/>
<organism evidence="1 2">
    <name type="scientific">Luteibacter rhizovicinus DSM 16549</name>
    <dbReference type="NCBI Taxonomy" id="1440763"/>
    <lineage>
        <taxon>Bacteria</taxon>
        <taxon>Pseudomonadati</taxon>
        <taxon>Pseudomonadota</taxon>
        <taxon>Gammaproteobacteria</taxon>
        <taxon>Lysobacterales</taxon>
        <taxon>Rhodanobacteraceae</taxon>
        <taxon>Luteibacter</taxon>
    </lineage>
</organism>
<evidence type="ECO:0000313" key="2">
    <source>
        <dbReference type="Proteomes" id="UP000182987"/>
    </source>
</evidence>
<evidence type="ECO:0000313" key="1">
    <source>
        <dbReference type="EMBL" id="APG03500.1"/>
    </source>
</evidence>
<proteinExistence type="predicted"/>
<dbReference type="EMBL" id="CP017480">
    <property type="protein sequence ID" value="APG03500.1"/>
    <property type="molecule type" value="Genomic_DNA"/>
</dbReference>
<gene>
    <name evidence="1" type="ORF">BJI69_05930</name>
</gene>
<dbReference type="PATRIC" id="fig|1440763.5.peg.1075"/>
<accession>A0A0G9HD70</accession>
<dbReference type="Proteomes" id="UP000182987">
    <property type="component" value="Chromosome"/>
</dbReference>
<dbReference type="KEGG" id="lrz:BJI69_05930"/>
<dbReference type="PROSITE" id="PS50231">
    <property type="entry name" value="RICIN_B_LECTIN"/>
    <property type="match status" value="1"/>
</dbReference>
<keyword evidence="2" id="KW-1185">Reference proteome</keyword>
<reference evidence="2" key="1">
    <citation type="submission" date="2016-09" db="EMBL/GenBank/DDBJ databases">
        <authorList>
            <person name="Lysoe E."/>
        </authorList>
    </citation>
    <scope>NUCLEOTIDE SEQUENCE [LARGE SCALE GENOMIC DNA]</scope>
    <source>
        <strain evidence="2">LJ96T</strain>
    </source>
</reference>
<name>A0A0G9HD70_9GAMM</name>